<keyword evidence="4 9" id="KW-0808">Transferase</keyword>
<dbReference type="PANTHER" id="PTHR43442">
    <property type="entry name" value="GLUCONOKINASE-RELATED"/>
    <property type="match status" value="1"/>
</dbReference>
<evidence type="ECO:0000313" key="10">
    <source>
        <dbReference type="EMBL" id="QNN59584.1"/>
    </source>
</evidence>
<keyword evidence="5 9" id="KW-0547">Nucleotide-binding</keyword>
<dbReference type="EC" id="2.7.1.12" evidence="3 9"/>
<dbReference type="EMBL" id="CP060714">
    <property type="protein sequence ID" value="QNN59584.1"/>
    <property type="molecule type" value="Genomic_DNA"/>
</dbReference>
<dbReference type="InterPro" id="IPR027417">
    <property type="entry name" value="P-loop_NTPase"/>
</dbReference>
<dbReference type="Gene3D" id="3.40.50.300">
    <property type="entry name" value="P-loop containing nucleotide triphosphate hydrolases"/>
    <property type="match status" value="1"/>
</dbReference>
<keyword evidence="11" id="KW-1185">Reference proteome</keyword>
<reference evidence="10 11" key="1">
    <citation type="submission" date="2020-08" db="EMBL/GenBank/DDBJ databases">
        <title>Genome sequence of Diaphorobacter ruginosibacter DSM 27467T.</title>
        <authorList>
            <person name="Hyun D.-W."/>
            <person name="Bae J.-W."/>
        </authorList>
    </citation>
    <scope>NUCLEOTIDE SEQUENCE [LARGE SCALE GENOMIC DNA]</scope>
    <source>
        <strain evidence="10 11">DSM 27467</strain>
    </source>
</reference>
<dbReference type="CDD" id="cd02021">
    <property type="entry name" value="GntK"/>
    <property type="match status" value="1"/>
</dbReference>
<evidence type="ECO:0000256" key="6">
    <source>
        <dbReference type="ARBA" id="ARBA00022777"/>
    </source>
</evidence>
<dbReference type="AlphaFoldDB" id="A0A7G9RVF9"/>
<name>A0A7G9RVF9_9BURK</name>
<comment type="catalytic activity">
    <reaction evidence="8 9">
        <text>D-gluconate + ATP = 6-phospho-D-gluconate + ADP + H(+)</text>
        <dbReference type="Rhea" id="RHEA:19433"/>
        <dbReference type="ChEBI" id="CHEBI:15378"/>
        <dbReference type="ChEBI" id="CHEBI:18391"/>
        <dbReference type="ChEBI" id="CHEBI:30616"/>
        <dbReference type="ChEBI" id="CHEBI:58759"/>
        <dbReference type="ChEBI" id="CHEBI:456216"/>
        <dbReference type="EC" id="2.7.1.12"/>
    </reaction>
</comment>
<dbReference type="SUPFAM" id="SSF52540">
    <property type="entry name" value="P-loop containing nucleoside triphosphate hydrolases"/>
    <property type="match status" value="1"/>
</dbReference>
<evidence type="ECO:0000256" key="9">
    <source>
        <dbReference type="RuleBase" id="RU363066"/>
    </source>
</evidence>
<dbReference type="InterPro" id="IPR006001">
    <property type="entry name" value="Therm_gnt_kin"/>
</dbReference>
<accession>A0A7G9RVF9</accession>
<dbReference type="GO" id="GO:0005524">
    <property type="term" value="F:ATP binding"/>
    <property type="evidence" value="ECO:0007669"/>
    <property type="project" value="UniProtKB-KW"/>
</dbReference>
<proteinExistence type="inferred from homology"/>
<evidence type="ECO:0000256" key="4">
    <source>
        <dbReference type="ARBA" id="ARBA00022679"/>
    </source>
</evidence>
<dbReference type="PANTHER" id="PTHR43442:SF3">
    <property type="entry name" value="GLUCONOKINASE-RELATED"/>
    <property type="match status" value="1"/>
</dbReference>
<evidence type="ECO:0000256" key="1">
    <source>
        <dbReference type="ARBA" id="ARBA00004761"/>
    </source>
</evidence>
<sequence>MGVSGCGKSSVAQACATALGWRLLEGDAYHPASNIEKMSAGIPLTDEDRAGWLDRLADLLAPQPVTAGEGGPAGVVLTCSALRRKYRDRLRAANTRMGFAFLDLSYEDALQRVQSRPGHFFSPTLVATQFSTLERPIDEADVLALNAMLPIATLQSQVVAWAGQQGWIGAAADPAASISSKDSHP</sequence>
<dbReference type="GO" id="GO:0005737">
    <property type="term" value="C:cytoplasm"/>
    <property type="evidence" value="ECO:0007669"/>
    <property type="project" value="TreeGrafter"/>
</dbReference>
<evidence type="ECO:0000256" key="7">
    <source>
        <dbReference type="ARBA" id="ARBA00022840"/>
    </source>
</evidence>
<evidence type="ECO:0000256" key="2">
    <source>
        <dbReference type="ARBA" id="ARBA00008420"/>
    </source>
</evidence>
<dbReference type="Proteomes" id="UP000515811">
    <property type="component" value="Chromosome"/>
</dbReference>
<dbReference type="GO" id="GO:0046316">
    <property type="term" value="F:gluconokinase activity"/>
    <property type="evidence" value="ECO:0007669"/>
    <property type="project" value="UniProtKB-EC"/>
</dbReference>
<dbReference type="GO" id="GO:0005975">
    <property type="term" value="P:carbohydrate metabolic process"/>
    <property type="evidence" value="ECO:0007669"/>
    <property type="project" value="InterPro"/>
</dbReference>
<comment type="pathway">
    <text evidence="1">Carbohydrate acid metabolism.</text>
</comment>
<dbReference type="InterPro" id="IPR031322">
    <property type="entry name" value="Shikimate/glucono_kinase"/>
</dbReference>
<gene>
    <name evidence="10" type="ORF">H9K76_11025</name>
</gene>
<organism evidence="10 11">
    <name type="scientific">Diaphorobacter ruginosibacter</name>
    <dbReference type="NCBI Taxonomy" id="1715720"/>
    <lineage>
        <taxon>Bacteria</taxon>
        <taxon>Pseudomonadati</taxon>
        <taxon>Pseudomonadota</taxon>
        <taxon>Betaproteobacteria</taxon>
        <taxon>Burkholderiales</taxon>
        <taxon>Comamonadaceae</taxon>
        <taxon>Diaphorobacter</taxon>
    </lineage>
</organism>
<keyword evidence="7 9" id="KW-0067">ATP-binding</keyword>
<evidence type="ECO:0000256" key="5">
    <source>
        <dbReference type="ARBA" id="ARBA00022741"/>
    </source>
</evidence>
<dbReference type="NCBIfam" id="TIGR01313">
    <property type="entry name" value="therm_gnt_kin"/>
    <property type="match status" value="1"/>
</dbReference>
<evidence type="ECO:0000256" key="8">
    <source>
        <dbReference type="ARBA" id="ARBA00048090"/>
    </source>
</evidence>
<evidence type="ECO:0000313" key="11">
    <source>
        <dbReference type="Proteomes" id="UP000515811"/>
    </source>
</evidence>
<evidence type="ECO:0000256" key="3">
    <source>
        <dbReference type="ARBA" id="ARBA00012054"/>
    </source>
</evidence>
<dbReference type="KEGG" id="drg:H9K76_11025"/>
<keyword evidence="6 9" id="KW-0418">Kinase</keyword>
<protein>
    <recommendedName>
        <fullName evidence="3 9">Gluconokinase</fullName>
        <ecNumber evidence="3 9">2.7.1.12</ecNumber>
    </recommendedName>
</protein>
<comment type="similarity">
    <text evidence="2 9">Belongs to the gluconokinase GntK/GntV family.</text>
</comment>
<dbReference type="Pfam" id="PF01202">
    <property type="entry name" value="SKI"/>
    <property type="match status" value="1"/>
</dbReference>